<dbReference type="AlphaFoldDB" id="A0A9N9IJY4"/>
<protein>
    <submittedName>
        <fullName evidence="2">14543_t:CDS:1</fullName>
    </submittedName>
</protein>
<keyword evidence="3" id="KW-1185">Reference proteome</keyword>
<sequence>QVEDNIEKGQYSNEIELIRANSEQAIPQHLRKLRGGGGIIGAAIGCFCCISIIIAVIILPLYYTGQIGKDALKYTP</sequence>
<reference evidence="2" key="1">
    <citation type="submission" date="2021-06" db="EMBL/GenBank/DDBJ databases">
        <authorList>
            <person name="Kallberg Y."/>
            <person name="Tangrot J."/>
            <person name="Rosling A."/>
        </authorList>
    </citation>
    <scope>NUCLEOTIDE SEQUENCE</scope>
    <source>
        <strain evidence="2">FL966</strain>
    </source>
</reference>
<feature type="transmembrane region" description="Helical" evidence="1">
    <location>
        <begin position="39"/>
        <end position="63"/>
    </location>
</feature>
<evidence type="ECO:0000313" key="2">
    <source>
        <dbReference type="EMBL" id="CAG8738998.1"/>
    </source>
</evidence>
<dbReference type="EMBL" id="CAJVQA010015741">
    <property type="protein sequence ID" value="CAG8738998.1"/>
    <property type="molecule type" value="Genomic_DNA"/>
</dbReference>
<feature type="non-terminal residue" evidence="2">
    <location>
        <position position="1"/>
    </location>
</feature>
<organism evidence="2 3">
    <name type="scientific">Cetraspora pellucida</name>
    <dbReference type="NCBI Taxonomy" id="1433469"/>
    <lineage>
        <taxon>Eukaryota</taxon>
        <taxon>Fungi</taxon>
        <taxon>Fungi incertae sedis</taxon>
        <taxon>Mucoromycota</taxon>
        <taxon>Glomeromycotina</taxon>
        <taxon>Glomeromycetes</taxon>
        <taxon>Diversisporales</taxon>
        <taxon>Gigasporaceae</taxon>
        <taxon>Cetraspora</taxon>
    </lineage>
</organism>
<comment type="caution">
    <text evidence="2">The sequence shown here is derived from an EMBL/GenBank/DDBJ whole genome shotgun (WGS) entry which is preliminary data.</text>
</comment>
<accession>A0A9N9IJY4</accession>
<proteinExistence type="predicted"/>
<evidence type="ECO:0000256" key="1">
    <source>
        <dbReference type="SAM" id="Phobius"/>
    </source>
</evidence>
<name>A0A9N9IJY4_9GLOM</name>
<evidence type="ECO:0000313" key="3">
    <source>
        <dbReference type="Proteomes" id="UP000789759"/>
    </source>
</evidence>
<gene>
    <name evidence="2" type="ORF">CPELLU_LOCUS13980</name>
</gene>
<keyword evidence="1" id="KW-0472">Membrane</keyword>
<keyword evidence="1" id="KW-0812">Transmembrane</keyword>
<keyword evidence="1" id="KW-1133">Transmembrane helix</keyword>
<dbReference type="Proteomes" id="UP000789759">
    <property type="component" value="Unassembled WGS sequence"/>
</dbReference>